<evidence type="ECO:0000313" key="3">
    <source>
        <dbReference type="Proteomes" id="UP001444071"/>
    </source>
</evidence>
<accession>A0ABV0X305</accession>
<evidence type="ECO:0000313" key="2">
    <source>
        <dbReference type="EMBL" id="MEQ2275588.1"/>
    </source>
</evidence>
<protein>
    <submittedName>
        <fullName evidence="2">Uncharacterized protein</fullName>
    </submittedName>
</protein>
<feature type="non-terminal residue" evidence="2">
    <location>
        <position position="103"/>
    </location>
</feature>
<dbReference type="EMBL" id="JAHRIM010082133">
    <property type="protein sequence ID" value="MEQ2275588.1"/>
    <property type="molecule type" value="Genomic_DNA"/>
</dbReference>
<evidence type="ECO:0000256" key="1">
    <source>
        <dbReference type="SAM" id="MobiDB-lite"/>
    </source>
</evidence>
<dbReference type="Proteomes" id="UP001444071">
    <property type="component" value="Unassembled WGS sequence"/>
</dbReference>
<comment type="caution">
    <text evidence="2">The sequence shown here is derived from an EMBL/GenBank/DDBJ whole genome shotgun (WGS) entry which is preliminary data.</text>
</comment>
<feature type="compositionally biased region" description="Polar residues" evidence="1">
    <location>
        <begin position="16"/>
        <end position="31"/>
    </location>
</feature>
<name>A0ABV0X305_9TELE</name>
<reference evidence="2 3" key="1">
    <citation type="submission" date="2021-06" db="EMBL/GenBank/DDBJ databases">
        <authorList>
            <person name="Palmer J.M."/>
        </authorList>
    </citation>
    <scope>NUCLEOTIDE SEQUENCE [LARGE SCALE GENOMIC DNA]</scope>
    <source>
        <strain evidence="2 3">XR_2019</strain>
        <tissue evidence="2">Muscle</tissue>
    </source>
</reference>
<organism evidence="2 3">
    <name type="scientific">Xenotaenia resolanae</name>
    <dbReference type="NCBI Taxonomy" id="208358"/>
    <lineage>
        <taxon>Eukaryota</taxon>
        <taxon>Metazoa</taxon>
        <taxon>Chordata</taxon>
        <taxon>Craniata</taxon>
        <taxon>Vertebrata</taxon>
        <taxon>Euteleostomi</taxon>
        <taxon>Actinopterygii</taxon>
        <taxon>Neopterygii</taxon>
        <taxon>Teleostei</taxon>
        <taxon>Neoteleostei</taxon>
        <taxon>Acanthomorphata</taxon>
        <taxon>Ovalentaria</taxon>
        <taxon>Atherinomorphae</taxon>
        <taxon>Cyprinodontiformes</taxon>
        <taxon>Goodeidae</taxon>
        <taxon>Xenotaenia</taxon>
    </lineage>
</organism>
<sequence>MPCVPDPEHHRRSPALQATSKGSSGSTTDLQSTFVGSSLQSFFVGPSLQSSSMGSSLESSTMGSNLLCSNLDPPHFLSGLMSRFAVGPPHTQCQRVPRQVTTP</sequence>
<keyword evidence="3" id="KW-1185">Reference proteome</keyword>
<feature type="region of interest" description="Disordered" evidence="1">
    <location>
        <begin position="1"/>
        <end position="31"/>
    </location>
</feature>
<proteinExistence type="predicted"/>
<gene>
    <name evidence="2" type="ORF">XENORESO_005864</name>
</gene>